<keyword evidence="7" id="KW-0106">Calcium</keyword>
<comment type="caution">
    <text evidence="12">The sequence shown here is derived from an EMBL/GenBank/DDBJ whole genome shotgun (WGS) entry which is preliminary data.</text>
</comment>
<feature type="chain" id="PRO_5003485258" description="beta-galactosidase" evidence="10">
    <location>
        <begin position="29"/>
        <end position="1224"/>
    </location>
</feature>
<dbReference type="Pfam" id="PF02929">
    <property type="entry name" value="Bgal_small_N"/>
    <property type="match status" value="1"/>
</dbReference>
<dbReference type="Pfam" id="PF02836">
    <property type="entry name" value="Glyco_hydro_2_C"/>
    <property type="match status" value="1"/>
</dbReference>
<dbReference type="RefSeq" id="WP_007902195.1">
    <property type="nucleotide sequence ID" value="NZ_JH379456.1"/>
</dbReference>
<dbReference type="InterPro" id="IPR008979">
    <property type="entry name" value="Galactose-bd-like_sf"/>
</dbReference>
<dbReference type="PANTHER" id="PTHR46323">
    <property type="entry name" value="BETA-GALACTOSIDASE"/>
    <property type="match status" value="1"/>
</dbReference>
<dbReference type="InterPro" id="IPR006103">
    <property type="entry name" value="Glyco_hydro_2_cat"/>
</dbReference>
<dbReference type="InterPro" id="IPR006102">
    <property type="entry name" value="Ig-like_GH2"/>
</dbReference>
<dbReference type="GO" id="GO:0005990">
    <property type="term" value="P:lactose catabolic process"/>
    <property type="evidence" value="ECO:0007669"/>
    <property type="project" value="TreeGrafter"/>
</dbReference>
<dbReference type="Proteomes" id="UP000004407">
    <property type="component" value="Unassembled WGS sequence"/>
</dbReference>
<comment type="subunit">
    <text evidence="4">Monomer.</text>
</comment>
<evidence type="ECO:0000313" key="13">
    <source>
        <dbReference type="Proteomes" id="UP000004407"/>
    </source>
</evidence>
<dbReference type="Gene3D" id="2.60.120.260">
    <property type="entry name" value="Galactose-binding domain-like"/>
    <property type="match status" value="1"/>
</dbReference>
<feature type="signal peptide" evidence="10">
    <location>
        <begin position="1"/>
        <end position="28"/>
    </location>
</feature>
<evidence type="ECO:0000256" key="2">
    <source>
        <dbReference type="ARBA" id="ARBA00001913"/>
    </source>
</evidence>
<dbReference type="InterPro" id="IPR011013">
    <property type="entry name" value="Gal_mutarotase_sf_dom"/>
</dbReference>
<accession>G6B0Q4</accession>
<dbReference type="InterPro" id="IPR014718">
    <property type="entry name" value="GH-type_carb-bd"/>
</dbReference>
<dbReference type="PROSITE" id="PS00608">
    <property type="entry name" value="GLYCOSYL_HYDROL_F2_2"/>
    <property type="match status" value="1"/>
</dbReference>
<evidence type="ECO:0000256" key="1">
    <source>
        <dbReference type="ARBA" id="ARBA00001412"/>
    </source>
</evidence>
<dbReference type="GO" id="GO:0009341">
    <property type="term" value="C:beta-galactosidase complex"/>
    <property type="evidence" value="ECO:0007669"/>
    <property type="project" value="InterPro"/>
</dbReference>
<dbReference type="PANTHER" id="PTHR46323:SF2">
    <property type="entry name" value="BETA-GALACTOSIDASE"/>
    <property type="match status" value="1"/>
</dbReference>
<evidence type="ECO:0000313" key="12">
    <source>
        <dbReference type="EMBL" id="EHJ37186.1"/>
    </source>
</evidence>
<keyword evidence="8" id="KW-0326">Glycosidase</keyword>
<comment type="cofactor">
    <cofactor evidence="2">
        <name>Ca(2+)</name>
        <dbReference type="ChEBI" id="CHEBI:29108"/>
    </cofactor>
</comment>
<gene>
    <name evidence="12" type="ORF">HMPREF0673_02472</name>
</gene>
<dbReference type="SMART" id="SM01038">
    <property type="entry name" value="Bgal_small_N"/>
    <property type="match status" value="1"/>
</dbReference>
<dbReference type="InterPro" id="IPR032312">
    <property type="entry name" value="LacZ_4"/>
</dbReference>
<dbReference type="Pfam" id="PF00703">
    <property type="entry name" value="Glyco_hydro_2"/>
    <property type="match status" value="1"/>
</dbReference>
<dbReference type="SUPFAM" id="SSF49785">
    <property type="entry name" value="Galactose-binding domain-like"/>
    <property type="match status" value="1"/>
</dbReference>
<dbReference type="eggNOG" id="COG3250">
    <property type="taxonomic scope" value="Bacteria"/>
</dbReference>
<dbReference type="InterPro" id="IPR036156">
    <property type="entry name" value="Beta-gal/glucu_dom_sf"/>
</dbReference>
<dbReference type="GeneID" id="78337933"/>
<dbReference type="InterPro" id="IPR023232">
    <property type="entry name" value="Glyco_hydro_2_AS"/>
</dbReference>
<comment type="similarity">
    <text evidence="3">Belongs to the glycosyl hydrolase 2 family.</text>
</comment>
<dbReference type="Gene3D" id="2.70.98.10">
    <property type="match status" value="1"/>
</dbReference>
<dbReference type="SUPFAM" id="SSF51445">
    <property type="entry name" value="(Trans)glycosidases"/>
    <property type="match status" value="1"/>
</dbReference>
<dbReference type="PATRIC" id="fig|1002367.3.peg.2001"/>
<keyword evidence="10" id="KW-0732">Signal</keyword>
<evidence type="ECO:0000256" key="4">
    <source>
        <dbReference type="ARBA" id="ARBA00011245"/>
    </source>
</evidence>
<dbReference type="InterPro" id="IPR006104">
    <property type="entry name" value="Glyco_hydro_2_N"/>
</dbReference>
<dbReference type="SUPFAM" id="SSF49303">
    <property type="entry name" value="beta-Galactosidase/glucuronidase domain"/>
    <property type="match status" value="2"/>
</dbReference>
<dbReference type="GO" id="GO:0030246">
    <property type="term" value="F:carbohydrate binding"/>
    <property type="evidence" value="ECO:0007669"/>
    <property type="project" value="InterPro"/>
</dbReference>
<name>G6B0Q4_9BACT</name>
<dbReference type="Gene3D" id="2.60.40.10">
    <property type="entry name" value="Immunoglobulins"/>
    <property type="match status" value="2"/>
</dbReference>
<dbReference type="InterPro" id="IPR017853">
    <property type="entry name" value="GH"/>
</dbReference>
<dbReference type="InterPro" id="IPR013783">
    <property type="entry name" value="Ig-like_fold"/>
</dbReference>
<dbReference type="PRINTS" id="PR00132">
    <property type="entry name" value="GLHYDRLASE2"/>
</dbReference>
<evidence type="ECO:0000256" key="6">
    <source>
        <dbReference type="ARBA" id="ARBA00022801"/>
    </source>
</evidence>
<proteinExistence type="inferred from homology"/>
<dbReference type="EMBL" id="AFZZ01000211">
    <property type="protein sequence ID" value="EHJ37186.1"/>
    <property type="molecule type" value="Genomic_DNA"/>
</dbReference>
<keyword evidence="6" id="KW-0378">Hydrolase</keyword>
<dbReference type="Pfam" id="PF02837">
    <property type="entry name" value="Glyco_hydro_2_N"/>
    <property type="match status" value="1"/>
</dbReference>
<comment type="catalytic activity">
    <reaction evidence="1">
        <text>Hydrolysis of terminal non-reducing beta-D-galactose residues in beta-D-galactosides.</text>
        <dbReference type="EC" id="3.2.1.23"/>
    </reaction>
</comment>
<evidence type="ECO:0000256" key="5">
    <source>
        <dbReference type="ARBA" id="ARBA00012756"/>
    </source>
</evidence>
<evidence type="ECO:0000256" key="7">
    <source>
        <dbReference type="ARBA" id="ARBA00022837"/>
    </source>
</evidence>
<organism evidence="12 13">
    <name type="scientific">Leyella stercorea DSM 18206</name>
    <dbReference type="NCBI Taxonomy" id="1002367"/>
    <lineage>
        <taxon>Bacteria</taxon>
        <taxon>Pseudomonadati</taxon>
        <taxon>Bacteroidota</taxon>
        <taxon>Bacteroidia</taxon>
        <taxon>Bacteroidales</taxon>
        <taxon>Prevotellaceae</taxon>
        <taxon>Leyella</taxon>
    </lineage>
</organism>
<dbReference type="AlphaFoldDB" id="G6B0Q4"/>
<dbReference type="GO" id="GO:0004565">
    <property type="term" value="F:beta-galactosidase activity"/>
    <property type="evidence" value="ECO:0007669"/>
    <property type="project" value="UniProtKB-EC"/>
</dbReference>
<evidence type="ECO:0000256" key="8">
    <source>
        <dbReference type="ARBA" id="ARBA00023295"/>
    </source>
</evidence>
<dbReference type="HOGENOM" id="CLU_002346_0_2_10"/>
<evidence type="ECO:0000256" key="3">
    <source>
        <dbReference type="ARBA" id="ARBA00007401"/>
    </source>
</evidence>
<dbReference type="InterPro" id="IPR006101">
    <property type="entry name" value="Glyco_hydro_2"/>
</dbReference>
<evidence type="ECO:0000256" key="10">
    <source>
        <dbReference type="SAM" id="SignalP"/>
    </source>
</evidence>
<sequence length="1224" mass="136578">MLSNIKQRLVLMLSLVCLLAGGTLSVQARQSLLTNYTPNGKSFSYETAINFQKQSFKAVLDLSTCDDSKANENILSIGDDLQGANGWGGVNVIHLFYTKSNNNLELDCFDPRSRTHYEVLKNISGELTVELKSDGLYINGVQRCDASAVSNILAMSSILYGSTQGNTRSWATYKEISLEDVEGGSTGGGGTTDPTERKFDASWIQNQQKVGDWKEDAHATFIPYASVEAMKSDAAFNEPWLTPQNAETQLLNGEWKFKFVPGTQNGPGESEFFAADYDDSAWDNIRVPLSWEMAGYGKPVYTNVGYPFQNNPPNANVGYTYYGVEDHNAIGFYRRSFNVPESWNGKRLFVHFDGVYSAAVVWVNGKYVGYSQDSNTDAEFDITDFAKVGDNQLSVRVYRWCDGSYLEGQDMWHLSGIHRDVYLVATPKVFVADHYITAPNLSEDATSGTLKVALKVDNRDGVEAAKKFLVELLDHEGKTVGSATAEYSGTDTKTINATISQLSGLHAWSAEDPYLYSVVVKQQTADGTDEMVFSTKYGFRNIEQKGNLVYINGKRVFFKGVNTQDAHPEYGRAIDMETMLRDVEMMKQANVNTVRTSHYPRQPKMYAMFDAYGLYTMDEANVECHFNQNLASNSTWRTAIDDREVRMVMRDRNHPSVIFWSLGNESGGASNFSSSISKIRQLDNRLIHYEGNMSYSDLGSSMYPTVQNVKNSSNGYSGKPYFICEYAHAMGQAVGNLQEYWDVIEASNGILGGCIWDWVDQSFYDPARLVNGERKSKNGFNYWVSGYDYNSTGGVGVGFQGNFVNNGLITPDRAWTGKLTEVKRVYQNAAFTAFDGGKVTLKNKNSFVDLEMYDLVYQVLRDGRIVEEGKAEMPAIAAGTEASIDIPYTTSVTDDAEYLLNLSLRLKEATLWAEQGYAVAEQQFEIGKRPTLAAHKADMENNSALTIEGQTVKGKTADGEFEIKFNNGKMQSWTYNGKALIAEGPDFNSYRKVDNDRNFRPSFSNSANVSVTGALAKSGDNATLSVQGRADGCQYTIDYTFYPDGVVDMKTTFSPSGSLARMGLGMQFAAGFEDVEYYARGPWSNYADRKTGSMLGRYQTTVDDMVDEMIHPQTYGDHQDMRSLTLRNNSELGKPLTLNIETEGQAAFSLGHYDETRWCTWGDSMWNSQLHWYDLTRDPQIYAHFDYAQRGLGNNSCGGDGCLSQYEVPSWNSYTYTLRFTPSN</sequence>
<reference evidence="12 13" key="1">
    <citation type="submission" date="2011-08" db="EMBL/GenBank/DDBJ databases">
        <authorList>
            <person name="Weinstock G."/>
            <person name="Sodergren E."/>
            <person name="Clifton S."/>
            <person name="Fulton L."/>
            <person name="Fulton B."/>
            <person name="Courtney L."/>
            <person name="Fronick C."/>
            <person name="Harrison M."/>
            <person name="Strong C."/>
            <person name="Farmer C."/>
            <person name="Delahaunty K."/>
            <person name="Markovic C."/>
            <person name="Hall O."/>
            <person name="Minx P."/>
            <person name="Tomlinson C."/>
            <person name="Mitreva M."/>
            <person name="Hou S."/>
            <person name="Chen J."/>
            <person name="Wollam A."/>
            <person name="Pepin K.H."/>
            <person name="Johnson M."/>
            <person name="Bhonagiri V."/>
            <person name="Zhang X."/>
            <person name="Suruliraj S."/>
            <person name="Warren W."/>
            <person name="Chinwalla A."/>
            <person name="Mardis E.R."/>
            <person name="Wilson R.K."/>
        </authorList>
    </citation>
    <scope>NUCLEOTIDE SEQUENCE [LARGE SCALE GENOMIC DNA]</scope>
    <source>
        <strain evidence="12 13">DSM 18206</strain>
    </source>
</reference>
<dbReference type="Gene3D" id="3.20.20.80">
    <property type="entry name" value="Glycosidases"/>
    <property type="match status" value="1"/>
</dbReference>
<evidence type="ECO:0000259" key="11">
    <source>
        <dbReference type="SMART" id="SM01038"/>
    </source>
</evidence>
<dbReference type="Pfam" id="PF16353">
    <property type="entry name" value="LacZ_4"/>
    <property type="match status" value="1"/>
</dbReference>
<dbReference type="SUPFAM" id="SSF74650">
    <property type="entry name" value="Galactose mutarotase-like"/>
    <property type="match status" value="1"/>
</dbReference>
<dbReference type="InterPro" id="IPR004199">
    <property type="entry name" value="B-gal_small/dom_5"/>
</dbReference>
<protein>
    <recommendedName>
        <fullName evidence="5">beta-galactosidase</fullName>
        <ecNumber evidence="5">3.2.1.23</ecNumber>
    </recommendedName>
    <alternativeName>
        <fullName evidence="9">Lactase</fullName>
    </alternativeName>
</protein>
<dbReference type="InterPro" id="IPR050347">
    <property type="entry name" value="Bact_Beta-galactosidase"/>
</dbReference>
<evidence type="ECO:0000256" key="9">
    <source>
        <dbReference type="ARBA" id="ARBA00032230"/>
    </source>
</evidence>
<feature type="domain" description="Beta galactosidase small chain/" evidence="11">
    <location>
        <begin position="955"/>
        <end position="1221"/>
    </location>
</feature>
<dbReference type="EC" id="3.2.1.23" evidence="5"/>